<dbReference type="SUPFAM" id="SSF52255">
    <property type="entry name" value="N5-CAIR mutase (phosphoribosylaminoimidazole carboxylase, PurE)"/>
    <property type="match status" value="1"/>
</dbReference>
<comment type="function">
    <text evidence="3 4">Catalyzes the conversion of N5-carboxyaminoimidazole ribonucleotide (N5-CAIR) to 4-carboxy-5-aminoimidazole ribonucleotide (CAIR).</text>
</comment>
<dbReference type="InterPro" id="IPR033747">
    <property type="entry name" value="PurE_ClassI"/>
</dbReference>
<dbReference type="Gene3D" id="3.40.50.1970">
    <property type="match status" value="1"/>
</dbReference>
<feature type="domain" description="PurE" evidence="6">
    <location>
        <begin position="16"/>
        <end position="165"/>
    </location>
</feature>
<keyword evidence="2 3" id="KW-0413">Isomerase</keyword>
<dbReference type="AlphaFoldDB" id="G9YFR4"/>
<feature type="binding site" evidence="3 5">
    <location>
        <position position="54"/>
    </location>
    <ligand>
        <name>substrate</name>
    </ligand>
</feature>
<proteinExistence type="inferred from homology"/>
<evidence type="ECO:0000313" key="7">
    <source>
        <dbReference type="EMBL" id="EHM42882.1"/>
    </source>
</evidence>
<feature type="binding site" evidence="3 5">
    <location>
        <position position="27"/>
    </location>
    <ligand>
        <name>substrate</name>
    </ligand>
</feature>
<dbReference type="eggNOG" id="COG0041">
    <property type="taxonomic scope" value="Bacteria"/>
</dbReference>
<feature type="binding site" evidence="3 5">
    <location>
        <position position="24"/>
    </location>
    <ligand>
        <name>substrate</name>
    </ligand>
</feature>
<evidence type="ECO:0000313" key="8">
    <source>
        <dbReference type="Proteomes" id="UP000005481"/>
    </source>
</evidence>
<evidence type="ECO:0000256" key="4">
    <source>
        <dbReference type="PIRNR" id="PIRNR001338"/>
    </source>
</evidence>
<dbReference type="PANTHER" id="PTHR23046">
    <property type="entry name" value="PHOSPHORIBOSYLAMINOIMIDAZOLE CARBOXYLASE CATALYTIC SUBUNIT"/>
    <property type="match status" value="1"/>
</dbReference>
<dbReference type="GO" id="GO:0034023">
    <property type="term" value="F:5-(carboxyamino)imidazole ribonucleotide mutase activity"/>
    <property type="evidence" value="ECO:0007669"/>
    <property type="project" value="UniProtKB-UniRule"/>
</dbReference>
<evidence type="ECO:0000256" key="5">
    <source>
        <dbReference type="PIRSR" id="PIRSR001338-1"/>
    </source>
</evidence>
<dbReference type="InterPro" id="IPR024694">
    <property type="entry name" value="PurE_prokaryotes"/>
</dbReference>
<dbReference type="HAMAP" id="MF_01929">
    <property type="entry name" value="PurE_classI"/>
    <property type="match status" value="1"/>
</dbReference>
<protein>
    <recommendedName>
        <fullName evidence="3 4">N5-carboxyaminoimidazole ribonucleotide mutase</fullName>
        <shortName evidence="3 4">N5-CAIR mutase</shortName>
        <ecNumber evidence="3 4">5.4.99.18</ecNumber>
    </recommendedName>
    <alternativeName>
        <fullName evidence="3">5-(carboxyamino)imidazole ribonucleotide mutase</fullName>
    </alternativeName>
</protein>
<evidence type="ECO:0000259" key="6">
    <source>
        <dbReference type="SMART" id="SM01001"/>
    </source>
</evidence>
<dbReference type="PATRIC" id="fig|861450.3.peg.457"/>
<evidence type="ECO:0000256" key="3">
    <source>
        <dbReference type="HAMAP-Rule" id="MF_01929"/>
    </source>
</evidence>
<dbReference type="PIRSF" id="PIRSF001338">
    <property type="entry name" value="AIR_carboxylase"/>
    <property type="match status" value="1"/>
</dbReference>
<dbReference type="GO" id="GO:0006189">
    <property type="term" value="P:'de novo' IMP biosynthetic process"/>
    <property type="evidence" value="ECO:0007669"/>
    <property type="project" value="UniProtKB-UniRule"/>
</dbReference>
<comment type="similarity">
    <text evidence="3">Belongs to the AIR carboxylase family. Class I subfamily.</text>
</comment>
<dbReference type="SMART" id="SM01001">
    <property type="entry name" value="AIRC"/>
    <property type="match status" value="1"/>
</dbReference>
<dbReference type="UniPathway" id="UPA00074">
    <property type="reaction ID" value="UER00943"/>
</dbReference>
<gene>
    <name evidence="3" type="primary">purE</name>
    <name evidence="7" type="ORF">HMPREF0080_00476</name>
</gene>
<comment type="catalytic activity">
    <reaction evidence="3 4">
        <text>5-carboxyamino-1-(5-phospho-D-ribosyl)imidazole + H(+) = 5-amino-1-(5-phospho-D-ribosyl)imidazole-4-carboxylate</text>
        <dbReference type="Rhea" id="RHEA:13193"/>
        <dbReference type="ChEBI" id="CHEBI:15378"/>
        <dbReference type="ChEBI" id="CHEBI:58730"/>
        <dbReference type="ChEBI" id="CHEBI:77657"/>
        <dbReference type="EC" id="5.4.99.18"/>
    </reaction>
</comment>
<organism evidence="7 8">
    <name type="scientific">Anaeroglobus geminatus F0357</name>
    <dbReference type="NCBI Taxonomy" id="861450"/>
    <lineage>
        <taxon>Bacteria</taxon>
        <taxon>Bacillati</taxon>
        <taxon>Bacillota</taxon>
        <taxon>Negativicutes</taxon>
        <taxon>Veillonellales</taxon>
        <taxon>Veillonellaceae</taxon>
        <taxon>Anaeroglobus</taxon>
    </lineage>
</organism>
<dbReference type="NCBIfam" id="TIGR01162">
    <property type="entry name" value="purE"/>
    <property type="match status" value="1"/>
</dbReference>
<dbReference type="STRING" id="861450.HMPREF0080_00476"/>
<dbReference type="EC" id="5.4.99.18" evidence="3 4"/>
<reference evidence="7 8" key="1">
    <citation type="submission" date="2011-08" db="EMBL/GenBank/DDBJ databases">
        <authorList>
            <person name="Weinstock G."/>
            <person name="Sodergren E."/>
            <person name="Clifton S."/>
            <person name="Fulton L."/>
            <person name="Fulton B."/>
            <person name="Courtney L."/>
            <person name="Fronick C."/>
            <person name="Harrison M."/>
            <person name="Strong C."/>
            <person name="Farmer C."/>
            <person name="Delahaunty K."/>
            <person name="Markovic C."/>
            <person name="Hall O."/>
            <person name="Minx P."/>
            <person name="Tomlinson C."/>
            <person name="Mitreva M."/>
            <person name="Hou S."/>
            <person name="Chen J."/>
            <person name="Wollam A."/>
            <person name="Pepin K.H."/>
            <person name="Johnson M."/>
            <person name="Bhonagiri V."/>
            <person name="Zhang X."/>
            <person name="Suruliraj S."/>
            <person name="Warren W."/>
            <person name="Chinwalla A."/>
            <person name="Mardis E.R."/>
            <person name="Wilson R.K."/>
        </authorList>
    </citation>
    <scope>NUCLEOTIDE SEQUENCE [LARGE SCALE GENOMIC DNA]</scope>
    <source>
        <strain evidence="7 8">F0357</strain>
    </source>
</reference>
<evidence type="ECO:0000256" key="2">
    <source>
        <dbReference type="ARBA" id="ARBA00023235"/>
    </source>
</evidence>
<accession>G9YFR4</accession>
<keyword evidence="1 3" id="KW-0658">Purine biosynthesis</keyword>
<dbReference type="HOGENOM" id="CLU_094982_2_0_9"/>
<keyword evidence="8" id="KW-1185">Reference proteome</keyword>
<name>G9YFR4_9FIRM</name>
<dbReference type="Proteomes" id="UP000005481">
    <property type="component" value="Unassembled WGS sequence"/>
</dbReference>
<comment type="pathway">
    <text evidence="3 4">Purine metabolism; IMP biosynthesis via de novo pathway; 5-amino-1-(5-phospho-D-ribosyl)imidazole-4-carboxylate from 5-amino-1-(5-phospho-D-ribosyl)imidazole (N5-CAIR route): step 2/2.</text>
</comment>
<dbReference type="Pfam" id="PF00731">
    <property type="entry name" value="AIRC"/>
    <property type="match status" value="1"/>
</dbReference>
<dbReference type="InterPro" id="IPR000031">
    <property type="entry name" value="PurE_dom"/>
</dbReference>
<sequence>MFSTGVYCFSGEAFYMKVGLVMGSDSDLPVMRGALEICEEFGVDCEVLLASAHRTPEAVKEFAEGAADRGIGCIIAGAGMAAHLAGIVAAFTTLPVIGVPLEGGSFKGMDALLATVQMPTGVPVATVAVNGAKNGALLALQILAVSDRSLAAKYKKYRENMTEQIIAKNAAFQKQLQHA</sequence>
<dbReference type="PANTHER" id="PTHR23046:SF2">
    <property type="entry name" value="PHOSPHORIBOSYLAMINOIMIDAZOLE CARBOXYLASE"/>
    <property type="match status" value="1"/>
</dbReference>
<comment type="caution">
    <text evidence="7">The sequence shown here is derived from an EMBL/GenBank/DDBJ whole genome shotgun (WGS) entry which is preliminary data.</text>
</comment>
<evidence type="ECO:0000256" key="1">
    <source>
        <dbReference type="ARBA" id="ARBA00022755"/>
    </source>
</evidence>
<dbReference type="EMBL" id="AGCJ01000014">
    <property type="protein sequence ID" value="EHM42882.1"/>
    <property type="molecule type" value="Genomic_DNA"/>
</dbReference>